<accession>A0A327L270</accession>
<evidence type="ECO:0000313" key="1">
    <source>
        <dbReference type="EMBL" id="RAI43923.1"/>
    </source>
</evidence>
<keyword evidence="2" id="KW-1185">Reference proteome</keyword>
<organism evidence="1 2">
    <name type="scientific">Rhodoplanes roseus</name>
    <dbReference type="NCBI Taxonomy" id="29409"/>
    <lineage>
        <taxon>Bacteria</taxon>
        <taxon>Pseudomonadati</taxon>
        <taxon>Pseudomonadota</taxon>
        <taxon>Alphaproteobacteria</taxon>
        <taxon>Hyphomicrobiales</taxon>
        <taxon>Nitrobacteraceae</taxon>
        <taxon>Rhodoplanes</taxon>
    </lineage>
</organism>
<sequence length="87" mass="9600">MNECRPIDPLPKVWDPNTRIGDMLKGKRGLVVGVANEHSIAYGCAAKLRAFGAELALTYLNEKAHKYVQPLAETIQASLLLPLDVER</sequence>
<dbReference type="SUPFAM" id="SSF51735">
    <property type="entry name" value="NAD(P)-binding Rossmann-fold domains"/>
    <property type="match status" value="1"/>
</dbReference>
<reference evidence="1 2" key="1">
    <citation type="submission" date="2017-07" db="EMBL/GenBank/DDBJ databases">
        <title>Draft Genome Sequences of Select Purple Nonsulfur Bacteria.</title>
        <authorList>
            <person name="Lasarre B."/>
            <person name="Mckinlay J.B."/>
        </authorList>
    </citation>
    <scope>NUCLEOTIDE SEQUENCE [LARGE SCALE GENOMIC DNA]</scope>
    <source>
        <strain evidence="1 2">DSM 5909</strain>
    </source>
</reference>
<evidence type="ECO:0000313" key="2">
    <source>
        <dbReference type="Proteomes" id="UP000249130"/>
    </source>
</evidence>
<dbReference type="InterPro" id="IPR036291">
    <property type="entry name" value="NAD(P)-bd_dom_sf"/>
</dbReference>
<protein>
    <submittedName>
        <fullName evidence="1">Enoyl-ACP reductase</fullName>
    </submittedName>
</protein>
<dbReference type="Proteomes" id="UP000249130">
    <property type="component" value="Unassembled WGS sequence"/>
</dbReference>
<dbReference type="EMBL" id="NPEX01000065">
    <property type="protein sequence ID" value="RAI43923.1"/>
    <property type="molecule type" value="Genomic_DNA"/>
</dbReference>
<name>A0A327L270_9BRAD</name>
<comment type="caution">
    <text evidence="1">The sequence shown here is derived from an EMBL/GenBank/DDBJ whole genome shotgun (WGS) entry which is preliminary data.</text>
</comment>
<proteinExistence type="predicted"/>
<dbReference type="Pfam" id="PF13561">
    <property type="entry name" value="adh_short_C2"/>
    <property type="match status" value="1"/>
</dbReference>
<gene>
    <name evidence="1" type="ORF">CH341_11790</name>
</gene>
<dbReference type="Gene3D" id="3.40.50.720">
    <property type="entry name" value="NAD(P)-binding Rossmann-like Domain"/>
    <property type="match status" value="1"/>
</dbReference>
<dbReference type="OrthoDB" id="9803628at2"/>
<feature type="non-terminal residue" evidence="1">
    <location>
        <position position="87"/>
    </location>
</feature>
<dbReference type="AlphaFoldDB" id="A0A327L270"/>
<dbReference type="InterPro" id="IPR002347">
    <property type="entry name" value="SDR_fam"/>
</dbReference>